<dbReference type="EMBL" id="JASBWT010000009">
    <property type="protein sequence ID" value="KAJ9101855.1"/>
    <property type="molecule type" value="Genomic_DNA"/>
</dbReference>
<dbReference type="Proteomes" id="UP001227268">
    <property type="component" value="Unassembled WGS sequence"/>
</dbReference>
<proteinExistence type="predicted"/>
<protein>
    <submittedName>
        <fullName evidence="1">Uncharacterized protein</fullName>
    </submittedName>
</protein>
<name>A0ACC2VS05_9TREE</name>
<accession>A0ACC2VS05</accession>
<comment type="caution">
    <text evidence="1">The sequence shown here is derived from an EMBL/GenBank/DDBJ whole genome shotgun (WGS) entry which is preliminary data.</text>
</comment>
<sequence length="260" mass="26918">MFLSVSISPALTLMVTTAETQSNASSALTPEAQSRTTRALKPPIPQAIQGACEHPTPRPIVAELSAAAANGHPTALARHFDHDTSNLTVSHTVGSQAPAHGSCNTVTTQPTHPRQFVPATNKPLTAQTSTASHESKREQPSITSGNSAVTGLQRGPYDFANSTLPASSVRPLHMPNTVFVRRPPPSPASRAVARNETTASIAALAAGVSPPTPLGTPPLRMQKRAKSPAVTVDGPSAPSAMHTVTVPLRAQPSKASTLAD</sequence>
<keyword evidence="2" id="KW-1185">Reference proteome</keyword>
<reference evidence="1" key="1">
    <citation type="submission" date="2023-04" db="EMBL/GenBank/DDBJ databases">
        <title>Draft Genome sequencing of Naganishia species isolated from polar environments using Oxford Nanopore Technology.</title>
        <authorList>
            <person name="Leo P."/>
            <person name="Venkateswaran K."/>
        </authorList>
    </citation>
    <scope>NUCLEOTIDE SEQUENCE</scope>
    <source>
        <strain evidence="1">MNA-CCFEE 5423</strain>
    </source>
</reference>
<gene>
    <name evidence="1" type="ORF">QFC21_003195</name>
</gene>
<evidence type="ECO:0000313" key="1">
    <source>
        <dbReference type="EMBL" id="KAJ9101855.1"/>
    </source>
</evidence>
<organism evidence="1 2">
    <name type="scientific">Naganishia friedmannii</name>
    <dbReference type="NCBI Taxonomy" id="89922"/>
    <lineage>
        <taxon>Eukaryota</taxon>
        <taxon>Fungi</taxon>
        <taxon>Dikarya</taxon>
        <taxon>Basidiomycota</taxon>
        <taxon>Agaricomycotina</taxon>
        <taxon>Tremellomycetes</taxon>
        <taxon>Filobasidiales</taxon>
        <taxon>Filobasidiaceae</taxon>
        <taxon>Naganishia</taxon>
    </lineage>
</organism>
<evidence type="ECO:0000313" key="2">
    <source>
        <dbReference type="Proteomes" id="UP001227268"/>
    </source>
</evidence>